<comment type="subcellular location">
    <subcellularLocation>
        <location evidence="1">Nucleus</location>
    </subcellularLocation>
</comment>
<comment type="caution">
    <text evidence="2">The sequence shown here is derived from an EMBL/GenBank/DDBJ whole genome shotgun (WGS) entry which is preliminary data.</text>
</comment>
<dbReference type="InterPro" id="IPR009400">
    <property type="entry name" value="TFIIH_TTDA/Tfb5"/>
</dbReference>
<keyword evidence="3" id="KW-1185">Reference proteome</keyword>
<protein>
    <recommendedName>
        <fullName evidence="1">General transcription and DNA repair factor IIH subunit TFB5</fullName>
    </recommendedName>
</protein>
<name>A0A437APG7_9MICR</name>
<gene>
    <name evidence="2" type="ORF">TUBRATIS_005530</name>
</gene>
<accession>A0A437APG7</accession>
<dbReference type="Proteomes" id="UP000282876">
    <property type="component" value="Unassembled WGS sequence"/>
</dbReference>
<sequence length="65" mass="7533">MVKAVKGTLIETDPSVKEIIQMFTAEENVVIEDINDRMLFIDTAYKEAITEKVEKILQNYIKKNE</sequence>
<comment type="similarity">
    <text evidence="1">Belongs to the TFB5 family.</text>
</comment>
<comment type="subunit">
    <text evidence="1">Component of the 7-subunit TFIIH core complex.</text>
</comment>
<reference evidence="2 3" key="1">
    <citation type="submission" date="2018-10" db="EMBL/GenBank/DDBJ databases">
        <title>Draft genome sequence of the microsporidian Tubulinosema ratisbonensis.</title>
        <authorList>
            <person name="Polonais V."/>
            <person name="Peyretaillade E."/>
            <person name="Niehus S."/>
            <person name="Wawrzyniak I."/>
            <person name="Franchet A."/>
            <person name="Gaspin C."/>
            <person name="Reichstadt M."/>
            <person name="Belser C."/>
            <person name="Labadie K."/>
            <person name="Delbac F."/>
            <person name="Ferrandon D."/>
        </authorList>
    </citation>
    <scope>NUCLEOTIDE SEQUENCE [LARGE SCALE GENOMIC DNA]</scope>
    <source>
        <strain evidence="2 3">Franzen</strain>
    </source>
</reference>
<evidence type="ECO:0000256" key="1">
    <source>
        <dbReference type="RuleBase" id="RU368032"/>
    </source>
</evidence>
<dbReference type="GO" id="GO:0006367">
    <property type="term" value="P:transcription initiation at RNA polymerase II promoter"/>
    <property type="evidence" value="ECO:0007669"/>
    <property type="project" value="UniProtKB-UniRule"/>
</dbReference>
<keyword evidence="1" id="KW-0539">Nucleus</keyword>
<dbReference type="STRING" id="291195.A0A437APG7"/>
<keyword evidence="1" id="KW-0804">Transcription</keyword>
<proteinExistence type="inferred from homology"/>
<evidence type="ECO:0000313" key="2">
    <source>
        <dbReference type="EMBL" id="RVD92923.1"/>
    </source>
</evidence>
<dbReference type="VEuPathDB" id="MicrosporidiaDB:TUBRATIS_005530"/>
<dbReference type="GO" id="GO:0006289">
    <property type="term" value="P:nucleotide-excision repair"/>
    <property type="evidence" value="ECO:0007669"/>
    <property type="project" value="InterPro"/>
</dbReference>
<organism evidence="2 3">
    <name type="scientific">Tubulinosema ratisbonensis</name>
    <dbReference type="NCBI Taxonomy" id="291195"/>
    <lineage>
        <taxon>Eukaryota</taxon>
        <taxon>Fungi</taxon>
        <taxon>Fungi incertae sedis</taxon>
        <taxon>Microsporidia</taxon>
        <taxon>Tubulinosematoidea</taxon>
        <taxon>Tubulinosematidae</taxon>
        <taxon>Tubulinosema</taxon>
    </lineage>
</organism>
<dbReference type="SUPFAM" id="SSF142897">
    <property type="entry name" value="TFB5-like"/>
    <property type="match status" value="1"/>
</dbReference>
<dbReference type="Gene3D" id="3.30.70.1220">
    <property type="entry name" value="TFB5-like"/>
    <property type="match status" value="1"/>
</dbReference>
<dbReference type="Pfam" id="PF06331">
    <property type="entry name" value="Tfb5"/>
    <property type="match status" value="1"/>
</dbReference>
<keyword evidence="1" id="KW-0805">Transcription regulation</keyword>
<keyword evidence="1" id="KW-0227">DNA damage</keyword>
<dbReference type="SMART" id="SM01395">
    <property type="entry name" value="Tbf5"/>
    <property type="match status" value="1"/>
</dbReference>
<comment type="function">
    <text evidence="1">In NER, TFIIH acts by opening DNA around the lesion to allow the excision of the damaged oligonucleotide and its replacement by a new DNA fragment. In transcription, TFIIH has an essential role in transcription initiation. When the pre-initiation complex (PIC) has been established, TFIIH is required for promoter opening and promoter escape.</text>
</comment>
<dbReference type="AlphaFoldDB" id="A0A437APG7"/>
<keyword evidence="1" id="KW-0234">DNA repair</keyword>
<dbReference type="OrthoDB" id="354at2759"/>
<dbReference type="GO" id="GO:0000439">
    <property type="term" value="C:transcription factor TFIIH core complex"/>
    <property type="evidence" value="ECO:0007669"/>
    <property type="project" value="UniProtKB-UniRule"/>
</dbReference>
<dbReference type="InterPro" id="IPR035935">
    <property type="entry name" value="TFB5-like_sf"/>
</dbReference>
<evidence type="ECO:0000313" key="3">
    <source>
        <dbReference type="Proteomes" id="UP000282876"/>
    </source>
</evidence>
<dbReference type="EMBL" id="RCSS01000120">
    <property type="protein sequence ID" value="RVD92923.1"/>
    <property type="molecule type" value="Genomic_DNA"/>
</dbReference>